<evidence type="ECO:0000313" key="8">
    <source>
        <dbReference type="EMBL" id="WVX81368.1"/>
    </source>
</evidence>
<dbReference type="SMART" id="SM00448">
    <property type="entry name" value="REC"/>
    <property type="match status" value="1"/>
</dbReference>
<dbReference type="PANTHER" id="PTHR48111:SF22">
    <property type="entry name" value="REGULATOR OF RPOS"/>
    <property type="match status" value="1"/>
</dbReference>
<dbReference type="Gene3D" id="3.40.50.2300">
    <property type="match status" value="1"/>
</dbReference>
<evidence type="ECO:0000256" key="6">
    <source>
        <dbReference type="PROSITE-ProRule" id="PRU00169"/>
    </source>
</evidence>
<evidence type="ECO:0000259" key="7">
    <source>
        <dbReference type="PROSITE" id="PS50110"/>
    </source>
</evidence>
<name>A0ABZ2CE92_9BACI</name>
<dbReference type="SUPFAM" id="SSF52172">
    <property type="entry name" value="CheY-like"/>
    <property type="match status" value="1"/>
</dbReference>
<dbReference type="Pfam" id="PF00072">
    <property type="entry name" value="Response_reg"/>
    <property type="match status" value="1"/>
</dbReference>
<evidence type="ECO:0000256" key="4">
    <source>
        <dbReference type="ARBA" id="ARBA00023125"/>
    </source>
</evidence>
<keyword evidence="9" id="KW-1185">Reference proteome</keyword>
<protein>
    <submittedName>
        <fullName evidence="8">Response regulator</fullName>
    </submittedName>
</protein>
<feature type="modified residue" description="4-aspartylphosphate" evidence="6">
    <location>
        <position position="51"/>
    </location>
</feature>
<dbReference type="InterPro" id="IPR001789">
    <property type="entry name" value="Sig_transdc_resp-reg_receiver"/>
</dbReference>
<dbReference type="PROSITE" id="PS50110">
    <property type="entry name" value="RESPONSE_REGULATORY"/>
    <property type="match status" value="1"/>
</dbReference>
<dbReference type="PANTHER" id="PTHR48111">
    <property type="entry name" value="REGULATOR OF RPOS"/>
    <property type="match status" value="1"/>
</dbReference>
<dbReference type="Gene3D" id="6.10.250.690">
    <property type="match status" value="1"/>
</dbReference>
<keyword evidence="1 6" id="KW-0597">Phosphoprotein</keyword>
<dbReference type="InterPro" id="IPR011006">
    <property type="entry name" value="CheY-like_superfamily"/>
</dbReference>
<evidence type="ECO:0000313" key="9">
    <source>
        <dbReference type="Proteomes" id="UP001357223"/>
    </source>
</evidence>
<evidence type="ECO:0000256" key="1">
    <source>
        <dbReference type="ARBA" id="ARBA00022553"/>
    </source>
</evidence>
<dbReference type="EMBL" id="CP137640">
    <property type="protein sequence ID" value="WVX81368.1"/>
    <property type="molecule type" value="Genomic_DNA"/>
</dbReference>
<accession>A0ABZ2CE92</accession>
<gene>
    <name evidence="8" type="ORF">R4Z09_30190</name>
</gene>
<dbReference type="Proteomes" id="UP001357223">
    <property type="component" value="Chromosome"/>
</dbReference>
<keyword evidence="4" id="KW-0238">DNA-binding</keyword>
<sequence length="120" mass="13735">MDILFAEDDESLGKLIHHLLQKEFNRVEWVKDGRSAYEYASLTDYDVVILDWMMPGLSGVEVYSRLRKNGYKGCILFLTAKDAIEDVVAGLDSGADDYLVKPFKFEELAARLRALSRRIE</sequence>
<dbReference type="RefSeq" id="WP_338450296.1">
    <property type="nucleotide sequence ID" value="NZ_CP137640.1"/>
</dbReference>
<organism evidence="8 9">
    <name type="scientific">Niallia oryzisoli</name>
    <dbReference type="NCBI Taxonomy" id="1737571"/>
    <lineage>
        <taxon>Bacteria</taxon>
        <taxon>Bacillati</taxon>
        <taxon>Bacillota</taxon>
        <taxon>Bacilli</taxon>
        <taxon>Bacillales</taxon>
        <taxon>Bacillaceae</taxon>
        <taxon>Niallia</taxon>
    </lineage>
</organism>
<proteinExistence type="predicted"/>
<evidence type="ECO:0000256" key="2">
    <source>
        <dbReference type="ARBA" id="ARBA00023012"/>
    </source>
</evidence>
<dbReference type="InterPro" id="IPR039420">
    <property type="entry name" value="WalR-like"/>
</dbReference>
<reference evidence="8 9" key="1">
    <citation type="submission" date="2023-10" db="EMBL/GenBank/DDBJ databases">
        <title>Niallia locisalis sp.nov. isolated from a salt pond sample.</title>
        <authorList>
            <person name="Li X.-J."/>
            <person name="Dong L."/>
        </authorList>
    </citation>
    <scope>NUCLEOTIDE SEQUENCE [LARGE SCALE GENOMIC DNA]</scope>
    <source>
        <strain evidence="8 9">DSM 29761</strain>
    </source>
</reference>
<evidence type="ECO:0000256" key="3">
    <source>
        <dbReference type="ARBA" id="ARBA00023015"/>
    </source>
</evidence>
<evidence type="ECO:0000256" key="5">
    <source>
        <dbReference type="ARBA" id="ARBA00023163"/>
    </source>
</evidence>
<feature type="domain" description="Response regulatory" evidence="7">
    <location>
        <begin position="2"/>
        <end position="116"/>
    </location>
</feature>
<keyword evidence="3" id="KW-0805">Transcription regulation</keyword>
<keyword evidence="2" id="KW-0902">Two-component regulatory system</keyword>
<keyword evidence="5" id="KW-0804">Transcription</keyword>